<dbReference type="InterPro" id="IPR025714">
    <property type="entry name" value="Methyltranfer_dom"/>
</dbReference>
<dbReference type="PANTHER" id="PTHR42912">
    <property type="entry name" value="METHYLTRANSFERASE"/>
    <property type="match status" value="1"/>
</dbReference>
<dbReference type="InterPro" id="IPR050508">
    <property type="entry name" value="Methyltransf_Superfamily"/>
</dbReference>
<dbReference type="CDD" id="cd02440">
    <property type="entry name" value="AdoMet_MTases"/>
    <property type="match status" value="1"/>
</dbReference>
<keyword evidence="3" id="KW-1185">Reference proteome</keyword>
<dbReference type="SUPFAM" id="SSF53335">
    <property type="entry name" value="S-adenosyl-L-methionine-dependent methyltransferases"/>
    <property type="match status" value="1"/>
</dbReference>
<dbReference type="Proteomes" id="UP000011761">
    <property type="component" value="Unassembled WGS sequence"/>
</dbReference>
<name>M2MZN8_BAUPA</name>
<sequence length="302" mass="33984">MDARLMDATFSRNQPSDARRLYDDRAIRYDNSWHPRFARHMVELARIHSGERVLDLACGTGLVTYPAANAVGPTGSVVAVDISTGMLAQAKAKQADHKHENVQLLQHSVTDLQSLLQLQGETFDVITCVSALVLLERPYEAVKQWATFLTRGGRMIVDVTHPESQISLITFERVGRKLGRPVPFYRVPFQSPDDARRLLEDGAGLRNVVVHSVSQMDIEGRDDLQAYLSDIQHPRIEQAFTIGDADRLFDKHITDWAAQSLANDDIKQKARAVFREEWVKLADASGQIREVDEVFVAIGWKQ</sequence>
<evidence type="ECO:0000313" key="3">
    <source>
        <dbReference type="Proteomes" id="UP000011761"/>
    </source>
</evidence>
<dbReference type="RefSeq" id="XP_007675186.1">
    <property type="nucleotide sequence ID" value="XM_007676996.1"/>
</dbReference>
<dbReference type="eggNOG" id="ENOG502SAHW">
    <property type="taxonomic scope" value="Eukaryota"/>
</dbReference>
<proteinExistence type="predicted"/>
<accession>M2MZN8</accession>
<reference evidence="2 3" key="1">
    <citation type="journal article" date="2012" name="PLoS Pathog.">
        <title>Diverse lifestyles and strategies of plant pathogenesis encoded in the genomes of eighteen Dothideomycetes fungi.</title>
        <authorList>
            <person name="Ohm R.A."/>
            <person name="Feau N."/>
            <person name="Henrissat B."/>
            <person name="Schoch C.L."/>
            <person name="Horwitz B.A."/>
            <person name="Barry K.W."/>
            <person name="Condon B.J."/>
            <person name="Copeland A.C."/>
            <person name="Dhillon B."/>
            <person name="Glaser F."/>
            <person name="Hesse C.N."/>
            <person name="Kosti I."/>
            <person name="LaButti K."/>
            <person name="Lindquist E.A."/>
            <person name="Lucas S."/>
            <person name="Salamov A.A."/>
            <person name="Bradshaw R.E."/>
            <person name="Ciuffetti L."/>
            <person name="Hamelin R.C."/>
            <person name="Kema G.H.J."/>
            <person name="Lawrence C."/>
            <person name="Scott J.A."/>
            <person name="Spatafora J.W."/>
            <person name="Turgeon B.G."/>
            <person name="de Wit P.J.G.M."/>
            <person name="Zhong S."/>
            <person name="Goodwin S.B."/>
            <person name="Grigoriev I.V."/>
        </authorList>
    </citation>
    <scope>NUCLEOTIDE SEQUENCE [LARGE SCALE GENOMIC DNA]</scope>
    <source>
        <strain evidence="2 3">UAMH 10762</strain>
    </source>
</reference>
<dbReference type="OMA" id="ANNDIRR"/>
<feature type="domain" description="Methyltransferase" evidence="1">
    <location>
        <begin position="47"/>
        <end position="158"/>
    </location>
</feature>
<dbReference type="InterPro" id="IPR029063">
    <property type="entry name" value="SAM-dependent_MTases_sf"/>
</dbReference>
<dbReference type="HOGENOM" id="CLU_037990_2_6_1"/>
<dbReference type="KEGG" id="bcom:BAUCODRAFT_32834"/>
<dbReference type="Pfam" id="PF13847">
    <property type="entry name" value="Methyltransf_31"/>
    <property type="match status" value="1"/>
</dbReference>
<dbReference type="OrthoDB" id="6329284at2759"/>
<evidence type="ECO:0000259" key="1">
    <source>
        <dbReference type="Pfam" id="PF13847"/>
    </source>
</evidence>
<protein>
    <recommendedName>
        <fullName evidence="1">Methyltransferase domain-containing protein</fullName>
    </recommendedName>
</protein>
<gene>
    <name evidence="2" type="ORF">BAUCODRAFT_32834</name>
</gene>
<dbReference type="EMBL" id="KB445554">
    <property type="protein sequence ID" value="EMC97088.1"/>
    <property type="molecule type" value="Genomic_DNA"/>
</dbReference>
<organism evidence="2 3">
    <name type="scientific">Baudoinia panamericana (strain UAMH 10762)</name>
    <name type="common">Angels' share fungus</name>
    <name type="synonym">Baudoinia compniacensis (strain UAMH 10762)</name>
    <dbReference type="NCBI Taxonomy" id="717646"/>
    <lineage>
        <taxon>Eukaryota</taxon>
        <taxon>Fungi</taxon>
        <taxon>Dikarya</taxon>
        <taxon>Ascomycota</taxon>
        <taxon>Pezizomycotina</taxon>
        <taxon>Dothideomycetes</taxon>
        <taxon>Dothideomycetidae</taxon>
        <taxon>Mycosphaerellales</taxon>
        <taxon>Teratosphaeriaceae</taxon>
        <taxon>Baudoinia</taxon>
    </lineage>
</organism>
<evidence type="ECO:0000313" key="2">
    <source>
        <dbReference type="EMBL" id="EMC97088.1"/>
    </source>
</evidence>
<dbReference type="GeneID" id="19111874"/>
<dbReference type="Gene3D" id="3.40.50.150">
    <property type="entry name" value="Vaccinia Virus protein VP39"/>
    <property type="match status" value="1"/>
</dbReference>
<dbReference type="PANTHER" id="PTHR42912:SF80">
    <property type="entry name" value="METHYLTRANSFERASE DOMAIN-CONTAINING PROTEIN"/>
    <property type="match status" value="1"/>
</dbReference>
<dbReference type="AlphaFoldDB" id="M2MZN8"/>
<dbReference type="GO" id="GO:0008168">
    <property type="term" value="F:methyltransferase activity"/>
    <property type="evidence" value="ECO:0007669"/>
    <property type="project" value="TreeGrafter"/>
</dbReference>